<gene>
    <name evidence="2" type="ORF">ElyMa_002624200</name>
</gene>
<reference evidence="2 3" key="1">
    <citation type="journal article" date="2021" name="Elife">
        <title>Chloroplast acquisition without the gene transfer in kleptoplastic sea slugs, Plakobranchus ocellatus.</title>
        <authorList>
            <person name="Maeda T."/>
            <person name="Takahashi S."/>
            <person name="Yoshida T."/>
            <person name="Shimamura S."/>
            <person name="Takaki Y."/>
            <person name="Nagai Y."/>
            <person name="Toyoda A."/>
            <person name="Suzuki Y."/>
            <person name="Arimoto A."/>
            <person name="Ishii H."/>
            <person name="Satoh N."/>
            <person name="Nishiyama T."/>
            <person name="Hasebe M."/>
            <person name="Maruyama T."/>
            <person name="Minagawa J."/>
            <person name="Obokata J."/>
            <person name="Shigenobu S."/>
        </authorList>
    </citation>
    <scope>NUCLEOTIDE SEQUENCE [LARGE SCALE GENOMIC DNA]</scope>
</reference>
<evidence type="ECO:0000313" key="2">
    <source>
        <dbReference type="EMBL" id="GFR92662.1"/>
    </source>
</evidence>
<evidence type="ECO:0000256" key="1">
    <source>
        <dbReference type="SAM" id="MobiDB-lite"/>
    </source>
</evidence>
<dbReference type="EMBL" id="BMAT01005400">
    <property type="protein sequence ID" value="GFR92662.1"/>
    <property type="molecule type" value="Genomic_DNA"/>
</dbReference>
<name>A0AAV4H3P8_9GAST</name>
<dbReference type="Proteomes" id="UP000762676">
    <property type="component" value="Unassembled WGS sequence"/>
</dbReference>
<dbReference type="AlphaFoldDB" id="A0AAV4H3P8"/>
<organism evidence="2 3">
    <name type="scientific">Elysia marginata</name>
    <dbReference type="NCBI Taxonomy" id="1093978"/>
    <lineage>
        <taxon>Eukaryota</taxon>
        <taxon>Metazoa</taxon>
        <taxon>Spiralia</taxon>
        <taxon>Lophotrochozoa</taxon>
        <taxon>Mollusca</taxon>
        <taxon>Gastropoda</taxon>
        <taxon>Heterobranchia</taxon>
        <taxon>Euthyneura</taxon>
        <taxon>Panpulmonata</taxon>
        <taxon>Sacoglossa</taxon>
        <taxon>Placobranchoidea</taxon>
        <taxon>Plakobranchidae</taxon>
        <taxon>Elysia</taxon>
    </lineage>
</organism>
<protein>
    <submittedName>
        <fullName evidence="2">Uncharacterized protein</fullName>
    </submittedName>
</protein>
<sequence length="294" mass="33519">MLRALLPGQKAFQRLASDDHVTSVQVPVGSDEPGVLRYISSLTLKMNARHNRAVFSCRVDTSSVEEHLETNISISVFKKCEAYDKFCSQLPLKQVLNGQQSGPDGSEGEHTIFPTVLKLQTLCHNDQQMWERCSRLSKEETCHVVHSQPKLEEIRANIREFQCSIYGSNVLTALHQSPCAADKRMVLAIRKRFFECDAKFRVEFEASEERDSLDKANFIELSAKWVDCYRDQAQRACGIQLGFYVDFLSYIQNDVQYGLETYPNEDDDGDGADGDADTRKRRRRRRTTTTTTTT</sequence>
<feature type="region of interest" description="Disordered" evidence="1">
    <location>
        <begin position="261"/>
        <end position="294"/>
    </location>
</feature>
<comment type="caution">
    <text evidence="2">The sequence shown here is derived from an EMBL/GenBank/DDBJ whole genome shotgun (WGS) entry which is preliminary data.</text>
</comment>
<proteinExistence type="predicted"/>
<accession>A0AAV4H3P8</accession>
<evidence type="ECO:0000313" key="3">
    <source>
        <dbReference type="Proteomes" id="UP000762676"/>
    </source>
</evidence>
<keyword evidence="3" id="KW-1185">Reference proteome</keyword>
<feature type="compositionally biased region" description="Acidic residues" evidence="1">
    <location>
        <begin position="263"/>
        <end position="275"/>
    </location>
</feature>